<dbReference type="CDD" id="cd11615">
    <property type="entry name" value="SAF_NeuB_like"/>
    <property type="match status" value="1"/>
</dbReference>
<keyword evidence="2" id="KW-0808">Transferase</keyword>
<organism evidence="2 3">
    <name type="scientific">Rhizomicrobium palustre</name>
    <dbReference type="NCBI Taxonomy" id="189966"/>
    <lineage>
        <taxon>Bacteria</taxon>
        <taxon>Pseudomonadati</taxon>
        <taxon>Pseudomonadota</taxon>
        <taxon>Alphaproteobacteria</taxon>
        <taxon>Micropepsales</taxon>
        <taxon>Micropepsaceae</taxon>
        <taxon>Rhizomicrobium</taxon>
    </lineage>
</organism>
<dbReference type="PROSITE" id="PS50844">
    <property type="entry name" value="AFP_LIKE"/>
    <property type="match status" value="1"/>
</dbReference>
<dbReference type="Pfam" id="PF03102">
    <property type="entry name" value="NeuB"/>
    <property type="match status" value="1"/>
</dbReference>
<protein>
    <submittedName>
        <fullName evidence="2">N-acetylneuraminate synthase</fullName>
        <ecNumber evidence="2">2.5.1.56</ecNumber>
    </submittedName>
</protein>
<dbReference type="PANTHER" id="PTHR42966:SF2">
    <property type="entry name" value="PSEUDAMINIC ACID SYNTHASE"/>
    <property type="match status" value="1"/>
</dbReference>
<dbReference type="InterPro" id="IPR051690">
    <property type="entry name" value="PseI-like"/>
</dbReference>
<dbReference type="PANTHER" id="PTHR42966">
    <property type="entry name" value="N-ACETYLNEURAMINATE SYNTHASE"/>
    <property type="match status" value="1"/>
</dbReference>
<proteinExistence type="predicted"/>
<accession>A0A846MXW2</accession>
<dbReference type="Gene3D" id="3.90.1210.10">
    <property type="entry name" value="Antifreeze-like/N-acetylneuraminic acid synthase C-terminal domain"/>
    <property type="match status" value="1"/>
</dbReference>
<evidence type="ECO:0000313" key="3">
    <source>
        <dbReference type="Proteomes" id="UP000570514"/>
    </source>
</evidence>
<dbReference type="GO" id="GO:0047444">
    <property type="term" value="F:N-acylneuraminate-9-phosphate synthase activity"/>
    <property type="evidence" value="ECO:0007669"/>
    <property type="project" value="TreeGrafter"/>
</dbReference>
<dbReference type="AlphaFoldDB" id="A0A846MXW2"/>
<dbReference type="GO" id="GO:0016051">
    <property type="term" value="P:carbohydrate biosynthetic process"/>
    <property type="evidence" value="ECO:0007669"/>
    <property type="project" value="InterPro"/>
</dbReference>
<comment type="caution">
    <text evidence="2">The sequence shown here is derived from an EMBL/GenBank/DDBJ whole genome shotgun (WGS) entry which is preliminary data.</text>
</comment>
<dbReference type="InterPro" id="IPR006190">
    <property type="entry name" value="SAF_AFP_Neu5Ac"/>
</dbReference>
<name>A0A846MXW2_9PROT</name>
<dbReference type="InterPro" id="IPR036732">
    <property type="entry name" value="AFP_Neu5c_C_sf"/>
</dbReference>
<dbReference type="Gene3D" id="3.20.20.70">
    <property type="entry name" value="Aldolase class I"/>
    <property type="match status" value="1"/>
</dbReference>
<dbReference type="SMART" id="SM00858">
    <property type="entry name" value="SAF"/>
    <property type="match status" value="1"/>
</dbReference>
<sequence>MSRSISIAGRKIGPDHPPYVIAEMSGNHNGELKRALALLDAAKESGADAVKLQTYRADTITIDAYGPDFMVEGGLWDGRRLYELYEEAHTPWEWHADLFAHAKKIGLTIFSTPFDPTAIALLQSLDAPAYKIASSEIVDLPLIKQVAATGRPLIISTGMAVWDEIAEAVEAAKAGGASEIAVLHCVAAYPTPPEETNLSTIADLARKLDVVVGLSDHTMDTTISTIAVGLGANIIEKHFTLARADGGVDSAFSLEPHELHRLVRDVRIAKSAIGSPRYQPAPSEVKGLKYRRSLYVVADVKAGEVFTPENVRSIRPSFGLRPKFLDAVLGKKATRDVKRGEALAEEMIVGGL</sequence>
<dbReference type="EC" id="2.5.1.56" evidence="2"/>
<dbReference type="Proteomes" id="UP000570514">
    <property type="component" value="Unassembled WGS sequence"/>
</dbReference>
<reference evidence="2 3" key="1">
    <citation type="submission" date="2020-03" db="EMBL/GenBank/DDBJ databases">
        <title>Genomic Encyclopedia of Type Strains, Phase IV (KMG-IV): sequencing the most valuable type-strain genomes for metagenomic binning, comparative biology and taxonomic classification.</title>
        <authorList>
            <person name="Goeker M."/>
        </authorList>
    </citation>
    <scope>NUCLEOTIDE SEQUENCE [LARGE SCALE GENOMIC DNA]</scope>
    <source>
        <strain evidence="2 3">DSM 19867</strain>
    </source>
</reference>
<dbReference type="SUPFAM" id="SSF51569">
    <property type="entry name" value="Aldolase"/>
    <property type="match status" value="1"/>
</dbReference>
<keyword evidence="3" id="KW-1185">Reference proteome</keyword>
<gene>
    <name evidence="2" type="ORF">FHS83_001383</name>
</gene>
<feature type="domain" description="AFP-like" evidence="1">
    <location>
        <begin position="293"/>
        <end position="351"/>
    </location>
</feature>
<dbReference type="InterPro" id="IPR013974">
    <property type="entry name" value="SAF"/>
</dbReference>
<dbReference type="EMBL" id="JAASRM010000001">
    <property type="protein sequence ID" value="NIK88065.1"/>
    <property type="molecule type" value="Genomic_DNA"/>
</dbReference>
<dbReference type="InterPro" id="IPR057736">
    <property type="entry name" value="SAF_PseI/NeuA/NeuB"/>
</dbReference>
<dbReference type="InterPro" id="IPR013785">
    <property type="entry name" value="Aldolase_TIM"/>
</dbReference>
<dbReference type="InterPro" id="IPR013132">
    <property type="entry name" value="PseI/NeuA/B-like_N"/>
</dbReference>
<evidence type="ECO:0000313" key="2">
    <source>
        <dbReference type="EMBL" id="NIK88065.1"/>
    </source>
</evidence>
<dbReference type="SUPFAM" id="SSF51269">
    <property type="entry name" value="AFP III-like domain"/>
    <property type="match status" value="1"/>
</dbReference>
<dbReference type="RefSeq" id="WP_167082192.1">
    <property type="nucleotide sequence ID" value="NZ_BAAADC010000001.1"/>
</dbReference>
<evidence type="ECO:0000259" key="1">
    <source>
        <dbReference type="PROSITE" id="PS50844"/>
    </source>
</evidence>
<dbReference type="NCBIfam" id="TIGR03586">
    <property type="entry name" value="PseI"/>
    <property type="match status" value="1"/>
</dbReference>
<dbReference type="InterPro" id="IPR020030">
    <property type="entry name" value="Pseudaminic_synth_PseI"/>
</dbReference>
<dbReference type="GO" id="GO:0050462">
    <property type="term" value="F:N-acetylneuraminate synthase activity"/>
    <property type="evidence" value="ECO:0007669"/>
    <property type="project" value="UniProtKB-EC"/>
</dbReference>
<dbReference type="Pfam" id="PF08666">
    <property type="entry name" value="SAF"/>
    <property type="match status" value="1"/>
</dbReference>